<dbReference type="Proteomes" id="UP000246145">
    <property type="component" value="Unassembled WGS sequence"/>
</dbReference>
<dbReference type="GO" id="GO:0016757">
    <property type="term" value="F:glycosyltransferase activity"/>
    <property type="evidence" value="ECO:0007669"/>
    <property type="project" value="InterPro"/>
</dbReference>
<reference evidence="3 4" key="1">
    <citation type="submission" date="2018-04" db="EMBL/GenBank/DDBJ databases">
        <title>Genomic Encyclopedia of Type Strains, Phase IV (KMG-IV): sequencing the most valuable type-strain genomes for metagenomic binning, comparative biology and taxonomic classification.</title>
        <authorList>
            <person name="Goeker M."/>
        </authorList>
    </citation>
    <scope>NUCLEOTIDE SEQUENCE [LARGE SCALE GENOMIC DNA]</scope>
    <source>
        <strain evidence="3 4">DSM 10065</strain>
    </source>
</reference>
<feature type="domain" description="Glycosyl transferase family 1" evidence="1">
    <location>
        <begin position="179"/>
        <end position="298"/>
    </location>
</feature>
<gene>
    <name evidence="3" type="ORF">C7440_3795</name>
</gene>
<name>A0A2U1CHG4_9BURK</name>
<dbReference type="InterPro" id="IPR001296">
    <property type="entry name" value="Glyco_trans_1"/>
</dbReference>
<dbReference type="PANTHER" id="PTHR45947:SF3">
    <property type="entry name" value="SULFOQUINOVOSYL TRANSFERASE SQD2"/>
    <property type="match status" value="1"/>
</dbReference>
<evidence type="ECO:0000259" key="1">
    <source>
        <dbReference type="Pfam" id="PF00534"/>
    </source>
</evidence>
<dbReference type="OrthoDB" id="9802525at2"/>
<dbReference type="SUPFAM" id="SSF53756">
    <property type="entry name" value="UDP-Glycosyltransferase/glycogen phosphorylase"/>
    <property type="match status" value="1"/>
</dbReference>
<dbReference type="Pfam" id="PF13439">
    <property type="entry name" value="Glyco_transf_4"/>
    <property type="match status" value="1"/>
</dbReference>
<protein>
    <submittedName>
        <fullName evidence="3">Glycosyltransferase involved in cell wall biosynthesis</fullName>
    </submittedName>
</protein>
<comment type="caution">
    <text evidence="3">The sequence shown here is derived from an EMBL/GenBank/DDBJ whole genome shotgun (WGS) entry which is preliminary data.</text>
</comment>
<feature type="domain" description="Glycosyltransferase subfamily 4-like N-terminal" evidence="2">
    <location>
        <begin position="14"/>
        <end position="167"/>
    </location>
</feature>
<evidence type="ECO:0000313" key="3">
    <source>
        <dbReference type="EMBL" id="PVY60359.1"/>
    </source>
</evidence>
<dbReference type="Gene3D" id="3.40.50.2000">
    <property type="entry name" value="Glycogen Phosphorylase B"/>
    <property type="match status" value="2"/>
</dbReference>
<dbReference type="InterPro" id="IPR050194">
    <property type="entry name" value="Glycosyltransferase_grp1"/>
</dbReference>
<dbReference type="CDD" id="cd03814">
    <property type="entry name" value="GT4-like"/>
    <property type="match status" value="1"/>
</dbReference>
<dbReference type="AlphaFoldDB" id="A0A2U1CHG4"/>
<proteinExistence type="predicted"/>
<keyword evidence="3" id="KW-0808">Transferase</keyword>
<sequence>MKVLIVTDAWKPQVNGVVFTLEQTCLELARMGHQVEVVQPGLFRSVPCPTYPEIRLSVPPPGKLGKLIRGHAPDALHIATEGPLGMAARRHALRLGIPFTTAYHTRFPEYLHARFRLPLGISYRWMKWFHGAAARTMVPTTGVRDDLLAHGFEPARVVVWARGVDLEMFRPEAVEAHAHNSPAKDGKPPVFLYAGRVAVEKNLDAFLGLDLPGEKWVVGGGPALETMKKRYPDVRYFGPLPHEELAGYYRRADVFVFPSLTDTFGLVLLEAMACGCPVASLPARSTQEVLADSGAGVVDSDLRQACLRALSIPRHVPADHAKKFSWQATTRTFFRHLQPISADRPHSAS</sequence>
<evidence type="ECO:0000313" key="4">
    <source>
        <dbReference type="Proteomes" id="UP000246145"/>
    </source>
</evidence>
<dbReference type="EMBL" id="QEKO01000010">
    <property type="protein sequence ID" value="PVY60359.1"/>
    <property type="molecule type" value="Genomic_DNA"/>
</dbReference>
<dbReference type="Pfam" id="PF00534">
    <property type="entry name" value="Glycos_transf_1"/>
    <property type="match status" value="1"/>
</dbReference>
<accession>A0A2U1CHG4</accession>
<dbReference type="RefSeq" id="WP_116519551.1">
    <property type="nucleotide sequence ID" value="NZ_JACCEX010000006.1"/>
</dbReference>
<keyword evidence="4" id="KW-1185">Reference proteome</keyword>
<evidence type="ECO:0000259" key="2">
    <source>
        <dbReference type="Pfam" id="PF13439"/>
    </source>
</evidence>
<dbReference type="PANTHER" id="PTHR45947">
    <property type="entry name" value="SULFOQUINOVOSYL TRANSFERASE SQD2"/>
    <property type="match status" value="1"/>
</dbReference>
<organism evidence="3 4">
    <name type="scientific">Pusillimonas noertemannii</name>
    <dbReference type="NCBI Taxonomy" id="305977"/>
    <lineage>
        <taxon>Bacteria</taxon>
        <taxon>Pseudomonadati</taxon>
        <taxon>Pseudomonadota</taxon>
        <taxon>Betaproteobacteria</taxon>
        <taxon>Burkholderiales</taxon>
        <taxon>Alcaligenaceae</taxon>
        <taxon>Pusillimonas</taxon>
    </lineage>
</organism>
<dbReference type="STRING" id="1231391.GCA_000308195_02810"/>
<dbReference type="InterPro" id="IPR028098">
    <property type="entry name" value="Glyco_trans_4-like_N"/>
</dbReference>